<dbReference type="AlphaFoldDB" id="A0A0D2WLK3"/>
<dbReference type="Proteomes" id="UP000008743">
    <property type="component" value="Unassembled WGS sequence"/>
</dbReference>
<dbReference type="OMA" id="INDQFAM"/>
<dbReference type="PANTHER" id="PTHR33558">
    <property type="entry name" value="GLUTAREDOXIN-LIKE PROTEIN C5ORF63 HOMOLOG"/>
    <property type="match status" value="1"/>
</dbReference>
<organism evidence="2 3">
    <name type="scientific">Capsaspora owczarzaki (strain ATCC 30864)</name>
    <dbReference type="NCBI Taxonomy" id="595528"/>
    <lineage>
        <taxon>Eukaryota</taxon>
        <taxon>Filasterea</taxon>
        <taxon>Capsaspora</taxon>
    </lineage>
</organism>
<dbReference type="InParanoid" id="A0A0D2WLK3"/>
<gene>
    <name evidence="2" type="ORF">CAOG_002028</name>
</gene>
<dbReference type="InterPro" id="IPR036249">
    <property type="entry name" value="Thioredoxin-like_sf"/>
</dbReference>
<protein>
    <recommendedName>
        <fullName evidence="1">Glutaredoxin-like protein</fullName>
    </recommendedName>
</protein>
<evidence type="ECO:0000313" key="3">
    <source>
        <dbReference type="Proteomes" id="UP000008743"/>
    </source>
</evidence>
<dbReference type="Pfam" id="PF05768">
    <property type="entry name" value="Glrx-like"/>
    <property type="match status" value="1"/>
</dbReference>
<evidence type="ECO:0000256" key="1">
    <source>
        <dbReference type="RuleBase" id="RU363082"/>
    </source>
</evidence>
<dbReference type="InterPro" id="IPR008554">
    <property type="entry name" value="Glutaredoxin-like"/>
</dbReference>
<accession>A0A0D2WLK3</accession>
<reference evidence="3" key="1">
    <citation type="submission" date="2011-02" db="EMBL/GenBank/DDBJ databases">
        <title>The Genome Sequence of Capsaspora owczarzaki ATCC 30864.</title>
        <authorList>
            <person name="Russ C."/>
            <person name="Cuomo C."/>
            <person name="Burger G."/>
            <person name="Gray M.W."/>
            <person name="Holland P.W.H."/>
            <person name="King N."/>
            <person name="Lang F.B.F."/>
            <person name="Roger A.J."/>
            <person name="Ruiz-Trillo I."/>
            <person name="Young S.K."/>
            <person name="Zeng Q."/>
            <person name="Gargeya S."/>
            <person name="Alvarado L."/>
            <person name="Berlin A."/>
            <person name="Chapman S.B."/>
            <person name="Chen Z."/>
            <person name="Freedman E."/>
            <person name="Gellesch M."/>
            <person name="Goldberg J."/>
            <person name="Griggs A."/>
            <person name="Gujja S."/>
            <person name="Heilman E."/>
            <person name="Heiman D."/>
            <person name="Howarth C."/>
            <person name="Mehta T."/>
            <person name="Neiman D."/>
            <person name="Pearson M."/>
            <person name="Roberts A."/>
            <person name="Saif S."/>
            <person name="Shea T."/>
            <person name="Shenoy N."/>
            <person name="Sisk P."/>
            <person name="Stolte C."/>
            <person name="Sykes S."/>
            <person name="White J."/>
            <person name="Yandava C."/>
            <person name="Haas B."/>
            <person name="Nusbaum C."/>
            <person name="Birren B."/>
        </authorList>
    </citation>
    <scope>NUCLEOTIDE SEQUENCE</scope>
    <source>
        <strain evidence="3">ATCC 30864</strain>
    </source>
</reference>
<sequence length="123" mass="13657">MTVVSLARLTLPTLSRRLLSTTAIPSAAAASSGSAKPLPKLSFFTKDECSLCVPAKEVMYKCQAQIPCTIEFIDITRPENATWFEKYKYDIPVLHINDQFAMQHRFDEAKLMAALKQAAESTS</sequence>
<comment type="similarity">
    <text evidence="1">Belongs to the glutaredoxin family.</text>
</comment>
<dbReference type="SUPFAM" id="SSF52833">
    <property type="entry name" value="Thioredoxin-like"/>
    <property type="match status" value="1"/>
</dbReference>
<proteinExistence type="inferred from homology"/>
<dbReference type="eggNOG" id="ENOG502S4BD">
    <property type="taxonomic scope" value="Eukaryota"/>
</dbReference>
<dbReference type="Gene3D" id="3.40.30.10">
    <property type="entry name" value="Glutaredoxin"/>
    <property type="match status" value="1"/>
</dbReference>
<keyword evidence="1" id="KW-0813">Transport</keyword>
<keyword evidence="3" id="KW-1185">Reference proteome</keyword>
<name>A0A0D2WLK3_CAPO3</name>
<dbReference type="PANTHER" id="PTHR33558:SF1">
    <property type="entry name" value="GLUTAREDOXIN-LIKE PROTEIN C5ORF63 HOMOLOG"/>
    <property type="match status" value="1"/>
</dbReference>
<dbReference type="PhylomeDB" id="A0A0D2WLK3"/>
<dbReference type="EMBL" id="KE346362">
    <property type="protein sequence ID" value="KJE90773.1"/>
    <property type="molecule type" value="Genomic_DNA"/>
</dbReference>
<dbReference type="InterPro" id="IPR052565">
    <property type="entry name" value="Glutaredoxin-like_YDR286C"/>
</dbReference>
<keyword evidence="1" id="KW-0249">Electron transport</keyword>
<dbReference type="OrthoDB" id="429967at2759"/>
<dbReference type="STRING" id="595528.A0A0D2WLK3"/>
<evidence type="ECO:0000313" key="2">
    <source>
        <dbReference type="EMBL" id="KJE90773.1"/>
    </source>
</evidence>
<dbReference type="RefSeq" id="XP_004348778.1">
    <property type="nucleotide sequence ID" value="XM_004348728.2"/>
</dbReference>